<organism evidence="13 14">
    <name type="scientific">Paremcibacter congregatus</name>
    <dbReference type="NCBI Taxonomy" id="2043170"/>
    <lineage>
        <taxon>Bacteria</taxon>
        <taxon>Pseudomonadati</taxon>
        <taxon>Pseudomonadota</taxon>
        <taxon>Alphaproteobacteria</taxon>
        <taxon>Emcibacterales</taxon>
        <taxon>Emcibacteraceae</taxon>
        <taxon>Paremcibacter</taxon>
    </lineage>
</organism>
<dbReference type="GO" id="GO:0032993">
    <property type="term" value="C:protein-DNA complex"/>
    <property type="evidence" value="ECO:0007669"/>
    <property type="project" value="TreeGrafter"/>
</dbReference>
<keyword evidence="3 9" id="KW-0597">Phosphoprotein</keyword>
<dbReference type="Gene3D" id="1.10.10.10">
    <property type="entry name" value="Winged helix-like DNA-binding domain superfamily/Winged helix DNA-binding domain"/>
    <property type="match status" value="1"/>
</dbReference>
<dbReference type="Pfam" id="PF00486">
    <property type="entry name" value="Trans_reg_C"/>
    <property type="match status" value="1"/>
</dbReference>
<dbReference type="PANTHER" id="PTHR48111">
    <property type="entry name" value="REGULATOR OF RPOS"/>
    <property type="match status" value="1"/>
</dbReference>
<evidence type="ECO:0000256" key="6">
    <source>
        <dbReference type="ARBA" id="ARBA00023125"/>
    </source>
</evidence>
<dbReference type="Gene3D" id="6.10.250.690">
    <property type="match status" value="1"/>
</dbReference>
<proteinExistence type="predicted"/>
<dbReference type="PROSITE" id="PS51755">
    <property type="entry name" value="OMPR_PHOB"/>
    <property type="match status" value="1"/>
</dbReference>
<keyword evidence="7" id="KW-0804">Transcription</keyword>
<feature type="domain" description="Response regulatory" evidence="11">
    <location>
        <begin position="5"/>
        <end position="119"/>
    </location>
</feature>
<keyword evidence="6 10" id="KW-0238">DNA-binding</keyword>
<dbReference type="FunFam" id="3.40.50.2300:FF:000001">
    <property type="entry name" value="DNA-binding response regulator PhoB"/>
    <property type="match status" value="1"/>
</dbReference>
<evidence type="ECO:0000256" key="3">
    <source>
        <dbReference type="ARBA" id="ARBA00022553"/>
    </source>
</evidence>
<accession>A0A2G4YU35</accession>
<evidence type="ECO:0000256" key="10">
    <source>
        <dbReference type="PROSITE-ProRule" id="PRU01091"/>
    </source>
</evidence>
<dbReference type="InterPro" id="IPR001789">
    <property type="entry name" value="Sig_transdc_resp-reg_receiver"/>
</dbReference>
<evidence type="ECO:0000256" key="8">
    <source>
        <dbReference type="ARBA" id="ARBA00067337"/>
    </source>
</evidence>
<protein>
    <recommendedName>
        <fullName evidence="8">Regulatory protein VirG</fullName>
    </recommendedName>
</protein>
<dbReference type="InParanoid" id="A0A2G4YU35"/>
<dbReference type="Pfam" id="PF00072">
    <property type="entry name" value="Response_reg"/>
    <property type="match status" value="1"/>
</dbReference>
<dbReference type="Gene3D" id="3.40.50.2300">
    <property type="match status" value="1"/>
</dbReference>
<evidence type="ECO:0000313" key="14">
    <source>
        <dbReference type="Proteomes" id="UP000229730"/>
    </source>
</evidence>
<keyword evidence="2" id="KW-0963">Cytoplasm</keyword>
<evidence type="ECO:0000256" key="7">
    <source>
        <dbReference type="ARBA" id="ARBA00023163"/>
    </source>
</evidence>
<evidence type="ECO:0000256" key="2">
    <source>
        <dbReference type="ARBA" id="ARBA00022490"/>
    </source>
</evidence>
<keyword evidence="5" id="KW-0805">Transcription regulation</keyword>
<dbReference type="CDD" id="cd00383">
    <property type="entry name" value="trans_reg_C"/>
    <property type="match status" value="1"/>
</dbReference>
<comment type="subcellular location">
    <subcellularLocation>
        <location evidence="1">Cytoplasm</location>
    </subcellularLocation>
</comment>
<feature type="domain" description="OmpR/PhoB-type" evidence="12">
    <location>
        <begin position="138"/>
        <end position="238"/>
    </location>
</feature>
<dbReference type="SMART" id="SM00448">
    <property type="entry name" value="REC"/>
    <property type="match status" value="1"/>
</dbReference>
<dbReference type="SMART" id="SM00862">
    <property type="entry name" value="Trans_reg_C"/>
    <property type="match status" value="1"/>
</dbReference>
<evidence type="ECO:0000259" key="12">
    <source>
        <dbReference type="PROSITE" id="PS51755"/>
    </source>
</evidence>
<dbReference type="Proteomes" id="UP000229730">
    <property type="component" value="Unassembled WGS sequence"/>
</dbReference>
<dbReference type="OrthoDB" id="9784252at2"/>
<gene>
    <name evidence="13" type="ORF">CRD36_03650</name>
</gene>
<dbReference type="InterPro" id="IPR016032">
    <property type="entry name" value="Sig_transdc_resp-reg_C-effctor"/>
</dbReference>
<sequence length="244" mass="27573">MDMAKILIVDDDEAILRMLEKFLRQEGFDVATVANGTIALAKIKAYEPDIILLDINLPGEDGLTVAKKLRLENQNIGIIMVTGKGDIIDRVVGLEMGADDYIAKPFHLREVLARIRSILRRREHTAVYDDADQNGLLKKTLRFNDWQADLGARVLTGPDGNKVPLTSGDFRLLEVFLKNPQRVLSRDQILDFVAARQWEPYDRSVDTRVRRLRGKIEKDPSTPEIIKTVRGEGYVFSTQVEVSS</sequence>
<evidence type="ECO:0000259" key="11">
    <source>
        <dbReference type="PROSITE" id="PS50110"/>
    </source>
</evidence>
<evidence type="ECO:0000256" key="1">
    <source>
        <dbReference type="ARBA" id="ARBA00004496"/>
    </source>
</evidence>
<dbReference type="SUPFAM" id="SSF46894">
    <property type="entry name" value="C-terminal effector domain of the bipartite response regulators"/>
    <property type="match status" value="1"/>
</dbReference>
<evidence type="ECO:0000313" key="13">
    <source>
        <dbReference type="EMBL" id="PHZ85787.1"/>
    </source>
</evidence>
<dbReference type="GO" id="GO:0000156">
    <property type="term" value="F:phosphorelay response regulator activity"/>
    <property type="evidence" value="ECO:0007669"/>
    <property type="project" value="TreeGrafter"/>
</dbReference>
<comment type="caution">
    <text evidence="13">The sequence shown here is derived from an EMBL/GenBank/DDBJ whole genome shotgun (WGS) entry which is preliminary data.</text>
</comment>
<dbReference type="PANTHER" id="PTHR48111:SF4">
    <property type="entry name" value="DNA-BINDING DUAL TRANSCRIPTIONAL REGULATOR OMPR"/>
    <property type="match status" value="1"/>
</dbReference>
<dbReference type="GO" id="GO:0005829">
    <property type="term" value="C:cytosol"/>
    <property type="evidence" value="ECO:0007669"/>
    <property type="project" value="TreeGrafter"/>
</dbReference>
<dbReference type="PROSITE" id="PS50110">
    <property type="entry name" value="RESPONSE_REGULATORY"/>
    <property type="match status" value="1"/>
</dbReference>
<keyword evidence="4" id="KW-0902">Two-component regulatory system</keyword>
<dbReference type="SUPFAM" id="SSF52172">
    <property type="entry name" value="CheY-like"/>
    <property type="match status" value="1"/>
</dbReference>
<dbReference type="CDD" id="cd17574">
    <property type="entry name" value="REC_OmpR"/>
    <property type="match status" value="1"/>
</dbReference>
<evidence type="ECO:0000256" key="5">
    <source>
        <dbReference type="ARBA" id="ARBA00023015"/>
    </source>
</evidence>
<reference evidence="13 14" key="1">
    <citation type="submission" date="2017-10" db="EMBL/GenBank/DDBJ databases">
        <title>Frigbacter circumglobatus gen. nov. sp. nov., isolated from sediment cultured in situ.</title>
        <authorList>
            <person name="Zhao Z."/>
        </authorList>
    </citation>
    <scope>NUCLEOTIDE SEQUENCE [LARGE SCALE GENOMIC DNA]</scope>
    <source>
        <strain evidence="13 14">ZYL</strain>
    </source>
</reference>
<keyword evidence="14" id="KW-1185">Reference proteome</keyword>
<dbReference type="InterPro" id="IPR001867">
    <property type="entry name" value="OmpR/PhoB-type_DNA-bd"/>
</dbReference>
<evidence type="ECO:0000256" key="4">
    <source>
        <dbReference type="ARBA" id="ARBA00023012"/>
    </source>
</evidence>
<feature type="DNA-binding region" description="OmpR/PhoB-type" evidence="10">
    <location>
        <begin position="138"/>
        <end position="238"/>
    </location>
</feature>
<dbReference type="AlphaFoldDB" id="A0A2G4YU35"/>
<feature type="modified residue" description="4-aspartylphosphate" evidence="9">
    <location>
        <position position="54"/>
    </location>
</feature>
<dbReference type="GO" id="GO:0000976">
    <property type="term" value="F:transcription cis-regulatory region binding"/>
    <property type="evidence" value="ECO:0007669"/>
    <property type="project" value="TreeGrafter"/>
</dbReference>
<name>A0A2G4YU35_9PROT</name>
<dbReference type="GO" id="GO:0006355">
    <property type="term" value="P:regulation of DNA-templated transcription"/>
    <property type="evidence" value="ECO:0007669"/>
    <property type="project" value="InterPro"/>
</dbReference>
<dbReference type="FunFam" id="1.10.10.10:FF:000099">
    <property type="entry name" value="Two-component system response regulator TorR"/>
    <property type="match status" value="1"/>
</dbReference>
<dbReference type="EMBL" id="PDEM01000009">
    <property type="protein sequence ID" value="PHZ85787.1"/>
    <property type="molecule type" value="Genomic_DNA"/>
</dbReference>
<dbReference type="InterPro" id="IPR036388">
    <property type="entry name" value="WH-like_DNA-bd_sf"/>
</dbReference>
<dbReference type="InterPro" id="IPR039420">
    <property type="entry name" value="WalR-like"/>
</dbReference>
<dbReference type="InterPro" id="IPR011006">
    <property type="entry name" value="CheY-like_superfamily"/>
</dbReference>
<evidence type="ECO:0000256" key="9">
    <source>
        <dbReference type="PROSITE-ProRule" id="PRU00169"/>
    </source>
</evidence>